<reference evidence="2" key="1">
    <citation type="submission" date="2021-04" db="EMBL/GenBank/DDBJ databases">
        <authorList>
            <person name="Hartkoorn R.C."/>
            <person name="Beaudoing E."/>
            <person name="Hot D."/>
        </authorList>
    </citation>
    <scope>NUCLEOTIDE SEQUENCE</scope>
    <source>
        <strain evidence="2">NRRL B-16292</strain>
    </source>
</reference>
<name>A0ABY5WCK1_9ACTN</name>
<dbReference type="PANTHER" id="PTHR43194">
    <property type="entry name" value="HYDROLASE ALPHA/BETA FOLD FAMILY"/>
    <property type="match status" value="1"/>
</dbReference>
<proteinExistence type="predicted"/>
<evidence type="ECO:0000313" key="3">
    <source>
        <dbReference type="Proteomes" id="UP001059617"/>
    </source>
</evidence>
<gene>
    <name evidence="2" type="ORF">Dfulv_24015</name>
</gene>
<keyword evidence="3" id="KW-1185">Reference proteome</keyword>
<dbReference type="EMBL" id="CP073720">
    <property type="protein sequence ID" value="UWP87140.1"/>
    <property type="molecule type" value="Genomic_DNA"/>
</dbReference>
<protein>
    <submittedName>
        <fullName evidence="2">Alpha/beta fold hydrolase</fullName>
    </submittedName>
</protein>
<dbReference type="GO" id="GO:0016787">
    <property type="term" value="F:hydrolase activity"/>
    <property type="evidence" value="ECO:0007669"/>
    <property type="project" value="UniProtKB-KW"/>
</dbReference>
<sequence>MSRVTSRDGTSITFDRAGGGPAVVLVGGGLDEGAENAPLMPQLAEHFTVYNYARRGRGGSGDTPPYAVARELEDLAAIIADAGGTAHLFGASSGGALALEAAAAGLPVGRVAVYEVPYSTDDHVVAAFREYVRQLHRVLAEGRRGAAVELFMRLAGAGEDDIAAARTAPVWPGLEALAPTLAHDAACLGDGSPPLDRLATITQPVLVATGGLPDPHTGALGPGFFDAAADAIAAAVPNAERRVVDGQTHVTDPVVLAPVLTAFFTGRSG</sequence>
<evidence type="ECO:0000259" key="1">
    <source>
        <dbReference type="Pfam" id="PF12697"/>
    </source>
</evidence>
<dbReference type="SUPFAM" id="SSF53474">
    <property type="entry name" value="alpha/beta-Hydrolases"/>
    <property type="match status" value="1"/>
</dbReference>
<evidence type="ECO:0000313" key="2">
    <source>
        <dbReference type="EMBL" id="UWP87140.1"/>
    </source>
</evidence>
<organism evidence="2 3">
    <name type="scientific">Dactylosporangium fulvum</name>
    <dbReference type="NCBI Taxonomy" id="53359"/>
    <lineage>
        <taxon>Bacteria</taxon>
        <taxon>Bacillati</taxon>
        <taxon>Actinomycetota</taxon>
        <taxon>Actinomycetes</taxon>
        <taxon>Micromonosporales</taxon>
        <taxon>Micromonosporaceae</taxon>
        <taxon>Dactylosporangium</taxon>
    </lineage>
</organism>
<dbReference type="InterPro" id="IPR029058">
    <property type="entry name" value="AB_hydrolase_fold"/>
</dbReference>
<accession>A0ABY5WCK1</accession>
<dbReference type="Proteomes" id="UP001059617">
    <property type="component" value="Chromosome"/>
</dbReference>
<dbReference type="InterPro" id="IPR050228">
    <property type="entry name" value="Carboxylesterase_BioH"/>
</dbReference>
<dbReference type="RefSeq" id="WP_259867028.1">
    <property type="nucleotide sequence ID" value="NZ_BAAAST010000123.1"/>
</dbReference>
<feature type="domain" description="AB hydrolase-1" evidence="1">
    <location>
        <begin position="24"/>
        <end position="253"/>
    </location>
</feature>
<reference evidence="2" key="2">
    <citation type="submission" date="2022-09" db="EMBL/GenBank/DDBJ databases">
        <title>Biosynthetic gene clusters of Dactylosporangioum fulvum.</title>
        <authorList>
            <person name="Caradec T."/>
        </authorList>
    </citation>
    <scope>NUCLEOTIDE SEQUENCE</scope>
    <source>
        <strain evidence="2">NRRL B-16292</strain>
    </source>
</reference>
<dbReference type="Gene3D" id="3.40.50.1820">
    <property type="entry name" value="alpha/beta hydrolase"/>
    <property type="match status" value="1"/>
</dbReference>
<dbReference type="InterPro" id="IPR000073">
    <property type="entry name" value="AB_hydrolase_1"/>
</dbReference>
<keyword evidence="2" id="KW-0378">Hydrolase</keyword>
<dbReference type="PANTHER" id="PTHR43194:SF2">
    <property type="entry name" value="PEROXISOMAL MEMBRANE PROTEIN LPX1"/>
    <property type="match status" value="1"/>
</dbReference>
<dbReference type="Pfam" id="PF12697">
    <property type="entry name" value="Abhydrolase_6"/>
    <property type="match status" value="1"/>
</dbReference>